<organism evidence="1 2">
    <name type="scientific">Tricholomella constricta</name>
    <dbReference type="NCBI Taxonomy" id="117010"/>
    <lineage>
        <taxon>Eukaryota</taxon>
        <taxon>Fungi</taxon>
        <taxon>Dikarya</taxon>
        <taxon>Basidiomycota</taxon>
        <taxon>Agaricomycotina</taxon>
        <taxon>Agaricomycetes</taxon>
        <taxon>Agaricomycetidae</taxon>
        <taxon>Agaricales</taxon>
        <taxon>Tricholomatineae</taxon>
        <taxon>Lyophyllaceae</taxon>
        <taxon>Tricholomella</taxon>
    </lineage>
</organism>
<dbReference type="AlphaFoldDB" id="A0A8H5LTN6"/>
<comment type="caution">
    <text evidence="1">The sequence shown here is derived from an EMBL/GenBank/DDBJ whole genome shotgun (WGS) entry which is preliminary data.</text>
</comment>
<accession>A0A8H5LTN6</accession>
<evidence type="ECO:0000313" key="1">
    <source>
        <dbReference type="EMBL" id="KAF5369158.1"/>
    </source>
</evidence>
<dbReference type="EMBL" id="JAACJP010000056">
    <property type="protein sequence ID" value="KAF5369158.1"/>
    <property type="molecule type" value="Genomic_DNA"/>
</dbReference>
<dbReference type="OrthoDB" id="3055419at2759"/>
<reference evidence="1 2" key="1">
    <citation type="journal article" date="2020" name="ISME J.">
        <title>Uncovering the hidden diversity of litter-decomposition mechanisms in mushroom-forming fungi.</title>
        <authorList>
            <person name="Floudas D."/>
            <person name="Bentzer J."/>
            <person name="Ahren D."/>
            <person name="Johansson T."/>
            <person name="Persson P."/>
            <person name="Tunlid A."/>
        </authorList>
    </citation>
    <scope>NUCLEOTIDE SEQUENCE [LARGE SCALE GENOMIC DNA]</scope>
    <source>
        <strain evidence="1 2">CBS 661.87</strain>
    </source>
</reference>
<evidence type="ECO:0000313" key="2">
    <source>
        <dbReference type="Proteomes" id="UP000565441"/>
    </source>
</evidence>
<gene>
    <name evidence="1" type="ORF">D9615_009947</name>
</gene>
<dbReference type="Proteomes" id="UP000565441">
    <property type="component" value="Unassembled WGS sequence"/>
</dbReference>
<proteinExistence type="predicted"/>
<protein>
    <submittedName>
        <fullName evidence="1">Uncharacterized protein</fullName>
    </submittedName>
</protein>
<keyword evidence="2" id="KW-1185">Reference proteome</keyword>
<sequence>MPEERISVRKALAALGTLYYGFPLDEEGSYECGQVVAPIDSTLTGREREVALLRQTNAVNRHIRRLVMPLFPNLMIVVGIDRDGLEHVVLALTASTRGPINKLIPPPEKLQQVKEILAAEGFRQESKWFSER</sequence>
<name>A0A8H5LTN6_9AGAR</name>